<organism evidence="1 2">
    <name type="scientific">Porites evermanni</name>
    <dbReference type="NCBI Taxonomy" id="104178"/>
    <lineage>
        <taxon>Eukaryota</taxon>
        <taxon>Metazoa</taxon>
        <taxon>Cnidaria</taxon>
        <taxon>Anthozoa</taxon>
        <taxon>Hexacorallia</taxon>
        <taxon>Scleractinia</taxon>
        <taxon>Fungiina</taxon>
        <taxon>Poritidae</taxon>
        <taxon>Porites</taxon>
    </lineage>
</organism>
<reference evidence="1 2" key="1">
    <citation type="submission" date="2022-05" db="EMBL/GenBank/DDBJ databases">
        <authorList>
            <consortium name="Genoscope - CEA"/>
            <person name="William W."/>
        </authorList>
    </citation>
    <scope>NUCLEOTIDE SEQUENCE [LARGE SCALE GENOMIC DNA]</scope>
</reference>
<protein>
    <submittedName>
        <fullName evidence="1">Uncharacterized protein</fullName>
    </submittedName>
</protein>
<name>A0ABN8LY41_9CNID</name>
<accession>A0ABN8LY41</accession>
<dbReference type="Proteomes" id="UP001159427">
    <property type="component" value="Unassembled WGS sequence"/>
</dbReference>
<proteinExistence type="predicted"/>
<gene>
    <name evidence="1" type="ORF">PEVE_00009055</name>
</gene>
<comment type="caution">
    <text evidence="1">The sequence shown here is derived from an EMBL/GenBank/DDBJ whole genome shotgun (WGS) entry which is preliminary data.</text>
</comment>
<evidence type="ECO:0000313" key="1">
    <source>
        <dbReference type="EMBL" id="CAH3020883.1"/>
    </source>
</evidence>
<feature type="non-terminal residue" evidence="1">
    <location>
        <position position="1"/>
    </location>
</feature>
<evidence type="ECO:0000313" key="2">
    <source>
        <dbReference type="Proteomes" id="UP001159427"/>
    </source>
</evidence>
<sequence length="254" mass="28989">SFARAASSIPCDNRQVREENSKLLLTSLETLTPQHETWKIQEKDLLLNRAGIQDVNDEQKNVMTICPAHRFELAQHWRPSTACCHPEHTQSTQKRKVSIPDRYIIPDMAKEIMLMYGLHRIIGSRVRPVLESVAPGQGEELWNYLKNSSIPGLGNSDNDCDEDGEISPNTFSDNTLRNLIDAYNNAQSSKSRKEILSIFAQNFKRKQLKDLIPGLTDFRIKEARKHCKDMDQALQCLQLQFTGSFSVKTKLTTF</sequence>
<keyword evidence="2" id="KW-1185">Reference proteome</keyword>
<dbReference type="EMBL" id="CALNXI010000162">
    <property type="protein sequence ID" value="CAH3020883.1"/>
    <property type="molecule type" value="Genomic_DNA"/>
</dbReference>